<dbReference type="InterPro" id="IPR001584">
    <property type="entry name" value="Integrase_cat-core"/>
</dbReference>
<dbReference type="PANTHER" id="PTHR37984:SF15">
    <property type="entry name" value="INTEGRASE CATALYTIC DOMAIN-CONTAINING PROTEIN"/>
    <property type="match status" value="1"/>
</dbReference>
<dbReference type="EMBL" id="SBJO01000650">
    <property type="protein sequence ID" value="KAF9758258.1"/>
    <property type="molecule type" value="Genomic_DNA"/>
</dbReference>
<keyword evidence="3" id="KW-1185">Reference proteome</keyword>
<dbReference type="InterPro" id="IPR050951">
    <property type="entry name" value="Retrovirus_Pol_polyprotein"/>
</dbReference>
<dbReference type="InterPro" id="IPR012337">
    <property type="entry name" value="RNaseH-like_sf"/>
</dbReference>
<name>A0A9P6KXX1_9MICR</name>
<dbReference type="AlphaFoldDB" id="A0A9P6KXX1"/>
<gene>
    <name evidence="2" type="ORF">NGRA_3191</name>
</gene>
<dbReference type="Proteomes" id="UP000740883">
    <property type="component" value="Unassembled WGS sequence"/>
</dbReference>
<reference evidence="2 3" key="1">
    <citation type="journal article" date="2020" name="Genome Biol. Evol.">
        <title>Comparative genomics of strictly vertically transmitted, feminizing microsporidia endosymbionts of amphipod crustaceans.</title>
        <authorList>
            <person name="Cormier A."/>
            <person name="Chebbi M.A."/>
            <person name="Giraud I."/>
            <person name="Wattier R."/>
            <person name="Teixeira M."/>
            <person name="Gilbert C."/>
            <person name="Rigaud T."/>
            <person name="Cordaux R."/>
        </authorList>
    </citation>
    <scope>NUCLEOTIDE SEQUENCE [LARGE SCALE GENOMIC DNA]</scope>
    <source>
        <strain evidence="2 3">Ou3-Ou53</strain>
    </source>
</reference>
<dbReference type="SUPFAM" id="SSF53098">
    <property type="entry name" value="Ribonuclease H-like"/>
    <property type="match status" value="1"/>
</dbReference>
<organism evidence="2 3">
    <name type="scientific">Nosema granulosis</name>
    <dbReference type="NCBI Taxonomy" id="83296"/>
    <lineage>
        <taxon>Eukaryota</taxon>
        <taxon>Fungi</taxon>
        <taxon>Fungi incertae sedis</taxon>
        <taxon>Microsporidia</taxon>
        <taxon>Nosematidae</taxon>
        <taxon>Nosema</taxon>
    </lineage>
</organism>
<dbReference type="GO" id="GO:0003676">
    <property type="term" value="F:nucleic acid binding"/>
    <property type="evidence" value="ECO:0007669"/>
    <property type="project" value="InterPro"/>
</dbReference>
<dbReference type="OrthoDB" id="5976044at2759"/>
<dbReference type="Pfam" id="PF00665">
    <property type="entry name" value="rve"/>
    <property type="match status" value="1"/>
</dbReference>
<proteinExistence type="predicted"/>
<evidence type="ECO:0000313" key="3">
    <source>
        <dbReference type="Proteomes" id="UP000740883"/>
    </source>
</evidence>
<feature type="non-terminal residue" evidence="2">
    <location>
        <position position="218"/>
    </location>
</feature>
<feature type="domain" description="Integrase catalytic" evidence="1">
    <location>
        <begin position="1"/>
        <end position="139"/>
    </location>
</feature>
<dbReference type="GO" id="GO:0005634">
    <property type="term" value="C:nucleus"/>
    <property type="evidence" value="ECO:0007669"/>
    <property type="project" value="UniProtKB-ARBA"/>
</dbReference>
<evidence type="ECO:0000259" key="1">
    <source>
        <dbReference type="PROSITE" id="PS50994"/>
    </source>
</evidence>
<dbReference type="Gene3D" id="3.30.420.10">
    <property type="entry name" value="Ribonuclease H-like superfamily/Ribonuclease H"/>
    <property type="match status" value="1"/>
</dbReference>
<dbReference type="PROSITE" id="PS50994">
    <property type="entry name" value="INTEGRASE"/>
    <property type="match status" value="1"/>
</dbReference>
<dbReference type="GO" id="GO:0015074">
    <property type="term" value="P:DNA integration"/>
    <property type="evidence" value="ECO:0007669"/>
    <property type="project" value="InterPro"/>
</dbReference>
<protein>
    <recommendedName>
        <fullName evidence="1">Integrase catalytic domain-containing protein</fullName>
    </recommendedName>
</protein>
<dbReference type="PANTHER" id="PTHR37984">
    <property type="entry name" value="PROTEIN CBG26694"/>
    <property type="match status" value="1"/>
</dbReference>
<sequence length="218" mass="25321">MEIGELKVYVLVGIDYYTRFLYGKIISEKSSKNIIQVLEEWFVNEVVPEEIISDNAKEFESTEYKEWCSVNEIRQHKVSIESHRSNGRIERAIRTIRESVFKQGGKFTEEMVVNAVRGYNQTFHSAIKCTPEEAKEDAEVNEELRLENSQEGVYAENFVKLARETFIKGQRVRIAKRENLGTVGKRDSGRFIRKGIIVEVCEKDSYLVRTDEGRIVKK</sequence>
<evidence type="ECO:0000313" key="2">
    <source>
        <dbReference type="EMBL" id="KAF9758258.1"/>
    </source>
</evidence>
<dbReference type="InterPro" id="IPR036397">
    <property type="entry name" value="RNaseH_sf"/>
</dbReference>
<comment type="caution">
    <text evidence="2">The sequence shown here is derived from an EMBL/GenBank/DDBJ whole genome shotgun (WGS) entry which is preliminary data.</text>
</comment>
<accession>A0A9P6KXX1</accession>